<keyword evidence="2" id="KW-1133">Transmembrane helix</keyword>
<dbReference type="Proteomes" id="UP000294530">
    <property type="component" value="Unassembled WGS sequence"/>
</dbReference>
<dbReference type="OrthoDB" id="155590at2759"/>
<evidence type="ECO:0000313" key="3">
    <source>
        <dbReference type="EMBL" id="TDH70827.1"/>
    </source>
</evidence>
<keyword evidence="2" id="KW-0472">Membrane</keyword>
<name>A0A976FPZ3_BRELC</name>
<feature type="transmembrane region" description="Helical" evidence="2">
    <location>
        <begin position="29"/>
        <end position="51"/>
    </location>
</feature>
<evidence type="ECO:0000256" key="2">
    <source>
        <dbReference type="SAM" id="Phobius"/>
    </source>
</evidence>
<dbReference type="GeneID" id="94344985"/>
<feature type="compositionally biased region" description="Basic and acidic residues" evidence="1">
    <location>
        <begin position="327"/>
        <end position="341"/>
    </location>
</feature>
<feature type="region of interest" description="Disordered" evidence="1">
    <location>
        <begin position="303"/>
        <end position="364"/>
    </location>
</feature>
<dbReference type="RefSeq" id="XP_067820326.1">
    <property type="nucleotide sequence ID" value="XM_067959314.1"/>
</dbReference>
<keyword evidence="2" id="KW-0812">Transmembrane</keyword>
<sequence>MARGQAGGAQSSSYKEMKLFLRNRMWRDYLCALVSVGVIVVALFGSAFLQFSTSPDHVYRIEVTDSVLMKRVFHSGEPWVVLCLSPDELLPEVFDKASSRLAGKSFAGVLDCKQKLPTSGKSVLKRYSIRSSVSPTVFTVANGKKPKQVYLDYLQSAIALAKHVTERNKPSMQQVQTSAQLEKRCLSKSNCMLFLRGHRFKRQEKLWIDKLMDKHRLMTFAWLDSTSLRLSLESMLPNAQNDKHRIVFFQRQHDLGQSKKVLAAKAFRGHVFDETSVRKFLVQCAQEKDFTPLKKAVKISRLEKVRQSSQPGHHREYRHANGRHHHGNAERDQEKELKDNDAYYFSQHKSQDHDVEDSSSFDDA</sequence>
<comment type="caution">
    <text evidence="3">The sequence shown here is derived from an EMBL/GenBank/DDBJ whole genome shotgun (WGS) entry which is preliminary data.</text>
</comment>
<feature type="compositionally biased region" description="Acidic residues" evidence="1">
    <location>
        <begin position="354"/>
        <end position="364"/>
    </location>
</feature>
<dbReference type="KEGG" id="blac:94344985"/>
<dbReference type="EMBL" id="SHOA02000001">
    <property type="protein sequence ID" value="TDH70827.1"/>
    <property type="molecule type" value="Genomic_DNA"/>
</dbReference>
<evidence type="ECO:0000313" key="4">
    <source>
        <dbReference type="Proteomes" id="UP000294530"/>
    </source>
</evidence>
<feature type="compositionally biased region" description="Basic residues" evidence="1">
    <location>
        <begin position="315"/>
        <end position="326"/>
    </location>
</feature>
<reference evidence="3 4" key="1">
    <citation type="journal article" date="2021" name="Genome Biol.">
        <title>AFLAP: assembly-free linkage analysis pipeline using k-mers from genome sequencing data.</title>
        <authorList>
            <person name="Fletcher K."/>
            <person name="Zhang L."/>
            <person name="Gil J."/>
            <person name="Han R."/>
            <person name="Cavanaugh K."/>
            <person name="Michelmore R."/>
        </authorList>
    </citation>
    <scope>NUCLEOTIDE SEQUENCE [LARGE SCALE GENOMIC DNA]</scope>
    <source>
        <strain evidence="3 4">SF5</strain>
    </source>
</reference>
<organism evidence="3 4">
    <name type="scientific">Bremia lactucae</name>
    <name type="common">Lettuce downy mildew</name>
    <dbReference type="NCBI Taxonomy" id="4779"/>
    <lineage>
        <taxon>Eukaryota</taxon>
        <taxon>Sar</taxon>
        <taxon>Stramenopiles</taxon>
        <taxon>Oomycota</taxon>
        <taxon>Peronosporomycetes</taxon>
        <taxon>Peronosporales</taxon>
        <taxon>Peronosporaceae</taxon>
        <taxon>Bremia</taxon>
    </lineage>
</organism>
<protein>
    <submittedName>
        <fullName evidence="3">Uncharacterized protein</fullName>
    </submittedName>
</protein>
<accession>A0A976FPZ3</accession>
<gene>
    <name evidence="3" type="ORF">CCR75_001210</name>
</gene>
<evidence type="ECO:0000256" key="1">
    <source>
        <dbReference type="SAM" id="MobiDB-lite"/>
    </source>
</evidence>
<dbReference type="AlphaFoldDB" id="A0A976FPZ3"/>
<proteinExistence type="predicted"/>
<keyword evidence="4" id="KW-1185">Reference proteome</keyword>